<accession>A0A1H8CHT9</accession>
<keyword evidence="4 7" id="KW-0812">Transmembrane</keyword>
<evidence type="ECO:0000256" key="4">
    <source>
        <dbReference type="ARBA" id="ARBA00022692"/>
    </source>
</evidence>
<evidence type="ECO:0000256" key="3">
    <source>
        <dbReference type="ARBA" id="ARBA00022475"/>
    </source>
</evidence>
<dbReference type="InterPro" id="IPR050445">
    <property type="entry name" value="Bact_polysacc_biosynth/exp"/>
</dbReference>
<keyword evidence="6 7" id="KW-0472">Membrane</keyword>
<dbReference type="RefSeq" id="WP_089965885.1">
    <property type="nucleotide sequence ID" value="NZ_FOCQ01000003.1"/>
</dbReference>
<evidence type="ECO:0000313" key="9">
    <source>
        <dbReference type="EMBL" id="SEM93647.1"/>
    </source>
</evidence>
<dbReference type="EMBL" id="FOCQ01000003">
    <property type="protein sequence ID" value="SEM93647.1"/>
    <property type="molecule type" value="Genomic_DNA"/>
</dbReference>
<organism evidence="9 10">
    <name type="scientific">Lihuaxuella thermophila</name>
    <dbReference type="NCBI Taxonomy" id="1173111"/>
    <lineage>
        <taxon>Bacteria</taxon>
        <taxon>Bacillati</taxon>
        <taxon>Bacillota</taxon>
        <taxon>Bacilli</taxon>
        <taxon>Bacillales</taxon>
        <taxon>Thermoactinomycetaceae</taxon>
        <taxon>Lihuaxuella</taxon>
    </lineage>
</organism>
<dbReference type="PANTHER" id="PTHR32309:SF13">
    <property type="entry name" value="FERRIC ENTEROBACTIN TRANSPORT PROTEIN FEPE"/>
    <property type="match status" value="1"/>
</dbReference>
<evidence type="ECO:0000256" key="7">
    <source>
        <dbReference type="SAM" id="Phobius"/>
    </source>
</evidence>
<comment type="similarity">
    <text evidence="2">Belongs to the CpsC/CapA family.</text>
</comment>
<keyword evidence="10" id="KW-1185">Reference proteome</keyword>
<dbReference type="OrthoDB" id="2360475at2"/>
<name>A0A1H8CHT9_9BACL</name>
<dbReference type="Proteomes" id="UP000199695">
    <property type="component" value="Unassembled WGS sequence"/>
</dbReference>
<dbReference type="GO" id="GO:0004713">
    <property type="term" value="F:protein tyrosine kinase activity"/>
    <property type="evidence" value="ECO:0007669"/>
    <property type="project" value="TreeGrafter"/>
</dbReference>
<gene>
    <name evidence="9" type="ORF">SAMN05444955_103258</name>
</gene>
<dbReference type="AlphaFoldDB" id="A0A1H8CHT9"/>
<feature type="transmembrane region" description="Helical" evidence="7">
    <location>
        <begin position="173"/>
        <end position="191"/>
    </location>
</feature>
<evidence type="ECO:0000256" key="6">
    <source>
        <dbReference type="ARBA" id="ARBA00023136"/>
    </source>
</evidence>
<evidence type="ECO:0000256" key="1">
    <source>
        <dbReference type="ARBA" id="ARBA00004651"/>
    </source>
</evidence>
<protein>
    <submittedName>
        <fullName evidence="9">Capsular polysaccharide biosynthesis protein</fullName>
    </submittedName>
</protein>
<feature type="transmembrane region" description="Helical" evidence="7">
    <location>
        <begin position="20"/>
        <end position="39"/>
    </location>
</feature>
<evidence type="ECO:0000259" key="8">
    <source>
        <dbReference type="Pfam" id="PF02706"/>
    </source>
</evidence>
<dbReference type="STRING" id="1173111.SAMN05444955_103258"/>
<dbReference type="GO" id="GO:0005886">
    <property type="term" value="C:plasma membrane"/>
    <property type="evidence" value="ECO:0007669"/>
    <property type="project" value="UniProtKB-SubCell"/>
</dbReference>
<evidence type="ECO:0000313" key="10">
    <source>
        <dbReference type="Proteomes" id="UP000199695"/>
    </source>
</evidence>
<dbReference type="InterPro" id="IPR003856">
    <property type="entry name" value="LPS_length_determ_N"/>
</dbReference>
<keyword evidence="3" id="KW-1003">Cell membrane</keyword>
<evidence type="ECO:0000256" key="5">
    <source>
        <dbReference type="ARBA" id="ARBA00022989"/>
    </source>
</evidence>
<comment type="subcellular location">
    <subcellularLocation>
        <location evidence="1">Cell membrane</location>
        <topology evidence="1">Multi-pass membrane protein</topology>
    </subcellularLocation>
</comment>
<evidence type="ECO:0000256" key="2">
    <source>
        <dbReference type="ARBA" id="ARBA00006683"/>
    </source>
</evidence>
<reference evidence="9 10" key="1">
    <citation type="submission" date="2016-10" db="EMBL/GenBank/DDBJ databases">
        <authorList>
            <person name="de Groot N.N."/>
        </authorList>
    </citation>
    <scope>NUCLEOTIDE SEQUENCE [LARGE SCALE GENOMIC DNA]</scope>
    <source>
        <strain evidence="9 10">DSM 46701</strain>
    </source>
</reference>
<feature type="domain" description="Polysaccharide chain length determinant N-terminal" evidence="8">
    <location>
        <begin position="4"/>
        <end position="89"/>
    </location>
</feature>
<keyword evidence="5 7" id="KW-1133">Transmembrane helix</keyword>
<sequence>MEREIGLADIWRIIRKHLKLILTVSLLLSLATGLVIYFVQKPEYEATTYVYVKTYSSGNSFNDVLANQKDLNTHADIIRSERIANEVISMLNLKLTPDQLLQKVSVTPVKDSLILSIKVTDGNHKQAVMIANGFAEVFEKNIHHIMKVARVTVFDKAKEEPNPVPVNPSPYKYSALVFALGLMVGIAVVLLKEFFDRSIKTEQEVELLFEAPLLGVITNFEKEKKAKV</sequence>
<dbReference type="PANTHER" id="PTHR32309">
    <property type="entry name" value="TYROSINE-PROTEIN KINASE"/>
    <property type="match status" value="1"/>
</dbReference>
<proteinExistence type="inferred from homology"/>
<dbReference type="Pfam" id="PF02706">
    <property type="entry name" value="Wzz"/>
    <property type="match status" value="1"/>
</dbReference>